<dbReference type="EMBL" id="WKRA01000002">
    <property type="protein sequence ID" value="MSD14840.1"/>
    <property type="molecule type" value="Genomic_DNA"/>
</dbReference>
<organism evidence="5 6">
    <name type="scientific">Eubacterium ramulus</name>
    <dbReference type="NCBI Taxonomy" id="39490"/>
    <lineage>
        <taxon>Bacteria</taxon>
        <taxon>Bacillati</taxon>
        <taxon>Bacillota</taxon>
        <taxon>Clostridia</taxon>
        <taxon>Eubacteriales</taxon>
        <taxon>Eubacteriaceae</taxon>
        <taxon>Eubacterium</taxon>
    </lineage>
</organism>
<dbReference type="InterPro" id="IPR013342">
    <property type="entry name" value="Mandelate_racemase_C"/>
</dbReference>
<dbReference type="SMART" id="SM00922">
    <property type="entry name" value="MR_MLE"/>
    <property type="match status" value="1"/>
</dbReference>
<reference evidence="5 6" key="1">
    <citation type="journal article" date="2019" name="Nat. Med.">
        <title>A library of human gut bacterial isolates paired with longitudinal multiomics data enables mechanistic microbiome research.</title>
        <authorList>
            <person name="Poyet M."/>
            <person name="Groussin M."/>
            <person name="Gibbons S.M."/>
            <person name="Avila-Pacheco J."/>
            <person name="Jiang X."/>
            <person name="Kearney S.M."/>
            <person name="Perrotta A.R."/>
            <person name="Berdy B."/>
            <person name="Zhao S."/>
            <person name="Lieberman T.D."/>
            <person name="Swanson P.K."/>
            <person name="Smith M."/>
            <person name="Roesemann S."/>
            <person name="Alexander J.E."/>
            <person name="Rich S.A."/>
            <person name="Livny J."/>
            <person name="Vlamakis H."/>
            <person name="Clish C."/>
            <person name="Bullock K."/>
            <person name="Deik A."/>
            <person name="Scott J."/>
            <person name="Pierce K.A."/>
            <person name="Xavier R.J."/>
            <person name="Alm E.J."/>
        </authorList>
    </citation>
    <scope>NUCLEOTIDE SEQUENCE [LARGE SCALE GENOMIC DNA]</scope>
    <source>
        <strain evidence="5 6">BIOML-A3</strain>
    </source>
</reference>
<dbReference type="GO" id="GO:0016836">
    <property type="term" value="F:hydro-lyase activity"/>
    <property type="evidence" value="ECO:0007669"/>
    <property type="project" value="TreeGrafter"/>
</dbReference>
<comment type="caution">
    <text evidence="5">The sequence shown here is derived from an EMBL/GenBank/DDBJ whole genome shotgun (WGS) entry which is preliminary data.</text>
</comment>
<dbReference type="InterPro" id="IPR036849">
    <property type="entry name" value="Enolase-like_C_sf"/>
</dbReference>
<dbReference type="SUPFAM" id="SSF54826">
    <property type="entry name" value="Enolase N-terminal domain-like"/>
    <property type="match status" value="1"/>
</dbReference>
<dbReference type="PANTHER" id="PTHR13794:SF58">
    <property type="entry name" value="MITOCHONDRIAL ENOLASE SUPERFAMILY MEMBER 1"/>
    <property type="match status" value="1"/>
</dbReference>
<sequence>MKITNIYVRRLKSKYTGPVEAYSDTCIVNATDIYPDFVRHSAASRVAITPVPDPEGGLKIIQDFLYVETDEGITGVVGPITFPGITYYLLNHVKHTLMGQDPMRIEYLHDIMYRIGLDQTAGDLTRAVSHAEIALWDIKCKKLGVPLYELLGGKVRDGAPEYTNTAGLPHDDNILLPILKEHTEAGSPGVKIYSKYGPVQGREGIKKTCETLEKVRACIGPDKFIAVEAVCCWDYEYTMELVKAIEHLNIAWLEEPCLPDRMDEYARLKRDCPIAISGGEHDTSRWKFRQMLEMDACDIYQPEPAWGGGITETMSIINLVGAFNRKVYLHQCIPNVNAHIMAATNPAVVPMTEYLLTINEASQYFLQYPSRPQNGKIYPPEVVGVGCDVDESKVENSEIIE</sequence>
<proteinExistence type="predicted"/>
<dbReference type="GO" id="GO:0000287">
    <property type="term" value="F:magnesium ion binding"/>
    <property type="evidence" value="ECO:0007669"/>
    <property type="project" value="TreeGrafter"/>
</dbReference>
<dbReference type="Pfam" id="PF02746">
    <property type="entry name" value="MR_MLE_N"/>
    <property type="match status" value="1"/>
</dbReference>
<protein>
    <recommendedName>
        <fullName evidence="4">Mandelate racemase/muconate lactonizing enzyme C-terminal domain-containing protein</fullName>
    </recommendedName>
</protein>
<dbReference type="SUPFAM" id="SSF51604">
    <property type="entry name" value="Enolase C-terminal domain-like"/>
    <property type="match status" value="1"/>
</dbReference>
<dbReference type="InterPro" id="IPR046945">
    <property type="entry name" value="RHMD-like"/>
</dbReference>
<gene>
    <name evidence="5" type="ORF">GKE72_01895</name>
</gene>
<accession>A0A844DZI7</accession>
<keyword evidence="2" id="KW-0479">Metal-binding</keyword>
<dbReference type="InterPro" id="IPR029017">
    <property type="entry name" value="Enolase-like_N"/>
</dbReference>
<keyword evidence="3" id="KW-0460">Magnesium</keyword>
<dbReference type="RefSeq" id="WP_154314185.1">
    <property type="nucleotide sequence ID" value="NZ_CAXUGT010000005.1"/>
</dbReference>
<evidence type="ECO:0000256" key="2">
    <source>
        <dbReference type="ARBA" id="ARBA00022723"/>
    </source>
</evidence>
<name>A0A844DZI7_EUBRA</name>
<comment type="cofactor">
    <cofactor evidence="1">
        <name>Mg(2+)</name>
        <dbReference type="ChEBI" id="CHEBI:18420"/>
    </cofactor>
</comment>
<dbReference type="Gene3D" id="3.30.390.10">
    <property type="entry name" value="Enolase-like, N-terminal domain"/>
    <property type="match status" value="1"/>
</dbReference>
<dbReference type="PANTHER" id="PTHR13794">
    <property type="entry name" value="ENOLASE SUPERFAMILY, MANDELATE RACEMASE"/>
    <property type="match status" value="1"/>
</dbReference>
<evidence type="ECO:0000259" key="4">
    <source>
        <dbReference type="SMART" id="SM00922"/>
    </source>
</evidence>
<dbReference type="GO" id="GO:0016052">
    <property type="term" value="P:carbohydrate catabolic process"/>
    <property type="evidence" value="ECO:0007669"/>
    <property type="project" value="TreeGrafter"/>
</dbReference>
<dbReference type="CDD" id="cd03316">
    <property type="entry name" value="MR_like"/>
    <property type="match status" value="1"/>
</dbReference>
<dbReference type="AlphaFoldDB" id="A0A844DZI7"/>
<dbReference type="SFLD" id="SFLDS00001">
    <property type="entry name" value="Enolase"/>
    <property type="match status" value="1"/>
</dbReference>
<evidence type="ECO:0000313" key="5">
    <source>
        <dbReference type="EMBL" id="MSD14840.1"/>
    </source>
</evidence>
<evidence type="ECO:0000256" key="3">
    <source>
        <dbReference type="ARBA" id="ARBA00022842"/>
    </source>
</evidence>
<feature type="domain" description="Mandelate racemase/muconate lactonizing enzyme C-terminal" evidence="4">
    <location>
        <begin position="172"/>
        <end position="275"/>
    </location>
</feature>
<dbReference type="InterPro" id="IPR029065">
    <property type="entry name" value="Enolase_C-like"/>
</dbReference>
<dbReference type="Pfam" id="PF13378">
    <property type="entry name" value="MR_MLE_C"/>
    <property type="match status" value="1"/>
</dbReference>
<dbReference type="Proteomes" id="UP000431304">
    <property type="component" value="Unassembled WGS sequence"/>
</dbReference>
<evidence type="ECO:0000313" key="6">
    <source>
        <dbReference type="Proteomes" id="UP000431304"/>
    </source>
</evidence>
<dbReference type="Gene3D" id="3.20.20.120">
    <property type="entry name" value="Enolase-like C-terminal domain"/>
    <property type="match status" value="1"/>
</dbReference>
<evidence type="ECO:0000256" key="1">
    <source>
        <dbReference type="ARBA" id="ARBA00001946"/>
    </source>
</evidence>
<dbReference type="InterPro" id="IPR013341">
    <property type="entry name" value="Mandelate_racemase_N_dom"/>
</dbReference>